<organism evidence="1">
    <name type="scientific">marine metagenome</name>
    <dbReference type="NCBI Taxonomy" id="408172"/>
    <lineage>
        <taxon>unclassified sequences</taxon>
        <taxon>metagenomes</taxon>
        <taxon>ecological metagenomes</taxon>
    </lineage>
</organism>
<dbReference type="AlphaFoldDB" id="A0A382ENP0"/>
<accession>A0A382ENP0</accession>
<dbReference type="EMBL" id="UINC01045486">
    <property type="protein sequence ID" value="SVB52298.1"/>
    <property type="molecule type" value="Genomic_DNA"/>
</dbReference>
<dbReference type="SUPFAM" id="SSF100950">
    <property type="entry name" value="NagB/RpiA/CoA transferase-like"/>
    <property type="match status" value="1"/>
</dbReference>
<protein>
    <submittedName>
        <fullName evidence="1">Uncharacterized protein</fullName>
    </submittedName>
</protein>
<sequence length="75" mass="8163">QGGDVVLITDMAVLRSAGSEGELQLETVHPGHELNEVIDKTGWNLKAPNDINTTQSPSPEEIAALHKIDTNGFWR</sequence>
<dbReference type="Gene3D" id="3.40.1080.10">
    <property type="entry name" value="Glutaconate Coenzyme A-transferase"/>
    <property type="match status" value="1"/>
</dbReference>
<gene>
    <name evidence="1" type="ORF">METZ01_LOCUS205152</name>
</gene>
<reference evidence="1" key="1">
    <citation type="submission" date="2018-05" db="EMBL/GenBank/DDBJ databases">
        <authorList>
            <person name="Lanie J.A."/>
            <person name="Ng W.-L."/>
            <person name="Kazmierczak K.M."/>
            <person name="Andrzejewski T.M."/>
            <person name="Davidsen T.M."/>
            <person name="Wayne K.J."/>
            <person name="Tettelin H."/>
            <person name="Glass J.I."/>
            <person name="Rusch D."/>
            <person name="Podicherti R."/>
            <person name="Tsui H.-C.T."/>
            <person name="Winkler M.E."/>
        </authorList>
    </citation>
    <scope>NUCLEOTIDE SEQUENCE</scope>
</reference>
<name>A0A382ENP0_9ZZZZ</name>
<evidence type="ECO:0000313" key="1">
    <source>
        <dbReference type="EMBL" id="SVB52298.1"/>
    </source>
</evidence>
<proteinExistence type="predicted"/>
<dbReference type="InterPro" id="IPR037171">
    <property type="entry name" value="NagB/RpiA_transferase-like"/>
</dbReference>
<feature type="non-terminal residue" evidence="1">
    <location>
        <position position="1"/>
    </location>
</feature>